<dbReference type="InterPro" id="IPR037321">
    <property type="entry name" value="KIN17-like"/>
</dbReference>
<dbReference type="GO" id="GO:0005634">
    <property type="term" value="C:nucleus"/>
    <property type="evidence" value="ECO:0007669"/>
    <property type="project" value="TreeGrafter"/>
</dbReference>
<dbReference type="Proteomes" id="UP001209570">
    <property type="component" value="Unassembled WGS sequence"/>
</dbReference>
<dbReference type="EMBL" id="JAKCXM010000338">
    <property type="protein sequence ID" value="KAJ0395556.1"/>
    <property type="molecule type" value="Genomic_DNA"/>
</dbReference>
<dbReference type="SUPFAM" id="SSF57667">
    <property type="entry name" value="beta-beta-alpha zinc fingers"/>
    <property type="match status" value="1"/>
</dbReference>
<feature type="domain" description="DNA/RNA-binding protein Kin17 WH-like" evidence="1">
    <location>
        <begin position="52"/>
        <end position="159"/>
    </location>
</feature>
<dbReference type="InterPro" id="IPR019447">
    <property type="entry name" value="DNA/RNA-bd_Kin17_WH-like_dom"/>
</dbReference>
<dbReference type="InterPro" id="IPR036236">
    <property type="entry name" value="Znf_C2H2_sf"/>
</dbReference>
<evidence type="ECO:0000259" key="1">
    <source>
        <dbReference type="SMART" id="SM01253"/>
    </source>
</evidence>
<reference evidence="2" key="1">
    <citation type="submission" date="2021-12" db="EMBL/GenBank/DDBJ databases">
        <title>Prjna785345.</title>
        <authorList>
            <person name="Rujirawat T."/>
            <person name="Krajaejun T."/>
        </authorList>
    </citation>
    <scope>NUCLEOTIDE SEQUENCE</scope>
    <source>
        <strain evidence="2">Pi057C3</strain>
    </source>
</reference>
<dbReference type="Pfam" id="PF18131">
    <property type="entry name" value="KN17_SH3"/>
    <property type="match status" value="1"/>
</dbReference>
<accession>A0AAD5LEA5</accession>
<dbReference type="GO" id="GO:0003690">
    <property type="term" value="F:double-stranded DNA binding"/>
    <property type="evidence" value="ECO:0007669"/>
    <property type="project" value="TreeGrafter"/>
</dbReference>
<comment type="caution">
    <text evidence="2">The sequence shown here is derived from an EMBL/GenBank/DDBJ whole genome shotgun (WGS) entry which is preliminary data.</text>
</comment>
<name>A0AAD5LEA5_PYTIN</name>
<evidence type="ECO:0000313" key="3">
    <source>
        <dbReference type="Proteomes" id="UP001209570"/>
    </source>
</evidence>
<protein>
    <recommendedName>
        <fullName evidence="1">DNA/RNA-binding protein Kin17 WH-like domain-containing protein</fullName>
    </recommendedName>
</protein>
<dbReference type="GO" id="GO:0006974">
    <property type="term" value="P:DNA damage response"/>
    <property type="evidence" value="ECO:0007669"/>
    <property type="project" value="TreeGrafter"/>
</dbReference>
<dbReference type="InterPro" id="IPR041330">
    <property type="entry name" value="KN17_SH3"/>
</dbReference>
<sequence>MGKHDFLTPKAISNRMKAKGLQKLRWFCQVCQKQCRDENGFKCHTTSESHQRQMLIVANNPDKFLSGYSEMFEQAFLENLRRRHGTKRMQANVVYNEYISDKLHVHMNATQWTTLGSFVQYLGRTGKCVVDETEKDERRKRHRRDEDVEEDQRLENWITKGIVVKVLNKKVADGKYYKQKGEVIGVKDKFAATVEMLESGDVLQLDQDDLETVIPKIGRQG</sequence>
<dbReference type="Pfam" id="PF10357">
    <property type="entry name" value="WH_KIN17"/>
    <property type="match status" value="1"/>
</dbReference>
<evidence type="ECO:0000313" key="2">
    <source>
        <dbReference type="EMBL" id="KAJ0395556.1"/>
    </source>
</evidence>
<dbReference type="Gene3D" id="1.10.10.2030">
    <property type="entry name" value="DNA/RNA-binding protein Kin17, conserved domain"/>
    <property type="match status" value="1"/>
</dbReference>
<dbReference type="GO" id="GO:0006260">
    <property type="term" value="P:DNA replication"/>
    <property type="evidence" value="ECO:0007669"/>
    <property type="project" value="TreeGrafter"/>
</dbReference>
<dbReference type="AlphaFoldDB" id="A0AAD5LEA5"/>
<dbReference type="InterPro" id="IPR056767">
    <property type="entry name" value="C2H2-Znf_KIN17"/>
</dbReference>
<dbReference type="PANTHER" id="PTHR12805">
    <property type="entry name" value="KIN17 KIN, ANTIGENIC DETERMINANT OF RECA PROTEIN HOMOLOG"/>
    <property type="match status" value="1"/>
</dbReference>
<dbReference type="Pfam" id="PF25095">
    <property type="entry name" value="C2H2-zf_KIN17"/>
    <property type="match status" value="1"/>
</dbReference>
<keyword evidence="3" id="KW-1185">Reference proteome</keyword>
<proteinExistence type="predicted"/>
<dbReference type="FunFam" id="2.30.30.140:FF:000092">
    <property type="entry name" value="DNA/RNA-binding protein KIN17"/>
    <property type="match status" value="1"/>
</dbReference>
<gene>
    <name evidence="2" type="ORF">P43SY_011147</name>
</gene>
<organism evidence="2 3">
    <name type="scientific">Pythium insidiosum</name>
    <name type="common">Pythiosis disease agent</name>
    <dbReference type="NCBI Taxonomy" id="114742"/>
    <lineage>
        <taxon>Eukaryota</taxon>
        <taxon>Sar</taxon>
        <taxon>Stramenopiles</taxon>
        <taxon>Oomycota</taxon>
        <taxon>Peronosporomycetes</taxon>
        <taxon>Pythiales</taxon>
        <taxon>Pythiaceae</taxon>
        <taxon>Pythium</taxon>
    </lineage>
</organism>
<dbReference type="InterPro" id="IPR038254">
    <property type="entry name" value="KIN17_WH-like_sf"/>
</dbReference>
<dbReference type="Gene3D" id="2.30.30.140">
    <property type="match status" value="1"/>
</dbReference>
<dbReference type="SMART" id="SM01253">
    <property type="entry name" value="Kin17_mid"/>
    <property type="match status" value="1"/>
</dbReference>
<dbReference type="PANTHER" id="PTHR12805:SF0">
    <property type="entry name" value="DNA_RNA-BINDING PROTEIN KIN17"/>
    <property type="match status" value="1"/>
</dbReference>